<evidence type="ECO:0000313" key="2">
    <source>
        <dbReference type="Proteomes" id="UP001596013"/>
    </source>
</evidence>
<dbReference type="SUPFAM" id="SSF53335">
    <property type="entry name" value="S-adenosyl-L-methionine-dependent methyltransferases"/>
    <property type="match status" value="1"/>
</dbReference>
<dbReference type="Proteomes" id="UP001596013">
    <property type="component" value="Unassembled WGS sequence"/>
</dbReference>
<evidence type="ECO:0000313" key="1">
    <source>
        <dbReference type="EMBL" id="MFC5437830.1"/>
    </source>
</evidence>
<protein>
    <submittedName>
        <fullName evidence="1">Class I SAM-dependent methyltransferase</fullName>
        <ecNumber evidence="1">2.1.1.-</ecNumber>
    </submittedName>
</protein>
<accession>A0ABW0JPG9</accession>
<dbReference type="EMBL" id="JBHSMK010000009">
    <property type="protein sequence ID" value="MFC5437830.1"/>
    <property type="molecule type" value="Genomic_DNA"/>
</dbReference>
<keyword evidence="1" id="KW-0489">Methyltransferase</keyword>
<dbReference type="GO" id="GO:0032259">
    <property type="term" value="P:methylation"/>
    <property type="evidence" value="ECO:0007669"/>
    <property type="project" value="UniProtKB-KW"/>
</dbReference>
<dbReference type="GO" id="GO:0008168">
    <property type="term" value="F:methyltransferase activity"/>
    <property type="evidence" value="ECO:0007669"/>
    <property type="project" value="UniProtKB-KW"/>
</dbReference>
<reference evidence="2" key="1">
    <citation type="journal article" date="2019" name="Int. J. Syst. Evol. Microbiol.">
        <title>The Global Catalogue of Microorganisms (GCM) 10K type strain sequencing project: providing services to taxonomists for standard genome sequencing and annotation.</title>
        <authorList>
            <consortium name="The Broad Institute Genomics Platform"/>
            <consortium name="The Broad Institute Genome Sequencing Center for Infectious Disease"/>
            <person name="Wu L."/>
            <person name="Ma J."/>
        </authorList>
    </citation>
    <scope>NUCLEOTIDE SEQUENCE [LARGE SCALE GENOMIC DNA]</scope>
    <source>
        <strain evidence="2">JCM 17130</strain>
    </source>
</reference>
<sequence length="294" mass="33253">MTQPAFPNGHFYSPIVDADEVAKDASRIWSPTRNLRGIDLNHSEHERLLRDVFPSMVGAFDYPTSGPDDDALDHFYDFNGQFERQDPRVAFCMLQMIRPRRIVEVGSGYSTLLMMDVNRRFLGGSAAITCLEPFPRPFLRRAHAAGSIALIEERAQAVDESIFATLREGDVLFIDSSHVAKTGSDVNRLILEILPVLAPGVYVHFHDIFLPLDYPQRWVVELGFSWNEQYMLQAFLAFNPHYSIVYGSAIARECHAETLAGFLKGEPAHGGSLWLRRNPDQEVDEKGAPFRRSQ</sequence>
<dbReference type="EC" id="2.1.1.-" evidence="1"/>
<dbReference type="Gene3D" id="3.40.50.150">
    <property type="entry name" value="Vaccinia Virus protein VP39"/>
    <property type="match status" value="1"/>
</dbReference>
<gene>
    <name evidence="1" type="ORF">ACFPME_14805</name>
</gene>
<organism evidence="1 2">
    <name type="scientific">Rhodanobacter umsongensis</name>
    <dbReference type="NCBI Taxonomy" id="633153"/>
    <lineage>
        <taxon>Bacteria</taxon>
        <taxon>Pseudomonadati</taxon>
        <taxon>Pseudomonadota</taxon>
        <taxon>Gammaproteobacteria</taxon>
        <taxon>Lysobacterales</taxon>
        <taxon>Rhodanobacteraceae</taxon>
        <taxon>Rhodanobacter</taxon>
    </lineage>
</organism>
<dbReference type="Pfam" id="PF13578">
    <property type="entry name" value="Methyltransf_24"/>
    <property type="match status" value="1"/>
</dbReference>
<keyword evidence="2" id="KW-1185">Reference proteome</keyword>
<keyword evidence="1" id="KW-0808">Transferase</keyword>
<comment type="caution">
    <text evidence="1">The sequence shown here is derived from an EMBL/GenBank/DDBJ whole genome shotgun (WGS) entry which is preliminary data.</text>
</comment>
<name>A0ABW0JPG9_9GAMM</name>
<proteinExistence type="predicted"/>
<dbReference type="InterPro" id="IPR029063">
    <property type="entry name" value="SAM-dependent_MTases_sf"/>
</dbReference>
<dbReference type="RefSeq" id="WP_377306424.1">
    <property type="nucleotide sequence ID" value="NZ_JBHSMK010000009.1"/>
</dbReference>